<dbReference type="PROSITE" id="PS00137">
    <property type="entry name" value="SUBTILASE_HIS"/>
    <property type="match status" value="1"/>
</dbReference>
<dbReference type="PROSITE" id="PS51892">
    <property type="entry name" value="SUBTILASE"/>
    <property type="match status" value="1"/>
</dbReference>
<dbReference type="InterPro" id="IPR023828">
    <property type="entry name" value="Peptidase_S8_Ser-AS"/>
</dbReference>
<dbReference type="Gene3D" id="3.40.50.200">
    <property type="entry name" value="Peptidase S8/S53 domain"/>
    <property type="match status" value="1"/>
</dbReference>
<evidence type="ECO:0000259" key="9">
    <source>
        <dbReference type="Pfam" id="PF00082"/>
    </source>
</evidence>
<dbReference type="GO" id="GO:0006508">
    <property type="term" value="P:proteolysis"/>
    <property type="evidence" value="ECO:0007669"/>
    <property type="project" value="UniProtKB-KW"/>
</dbReference>
<sequence>MRLPLLLTLALWLAALPALAQTKVSAAAQAQVRSEGTAPVFVLLKSAAPARDAAAARLQPSARPQTDAVLAALPRASRAQVTRRFQRVPGFALRADAATLAALARDPRVARVDLDAGGSGGAIAPDGALALNNLHEIAGAGYAGNGMKVAVIDTGIDTDHADFAGRIVGQACFCSGGGAGCCPNGTATQSGAGAAEDDHGHGTNVAGIIGGNGTVAPRGALPQVGLVAVKVLDRNNRFCCSSDIVAALDWVAANHPDVDAVNMSLGTDSLFPGDCDASTAWTQAMATAIGNLNALGAVVTVSSGNQGNLNAMAAPACVANAVATGATWDFNGGAITYLGCSETSTAPLQPTCFANRSATTDLFGASAFVTAAGINGGSSTYGGTSQAAPQACACAAALKQAAPASTVAQRMQAMALSSSRIQDPASGRSYPLLNCRDAMGLVNPEVFGPIALNGSQPLIPPPDPQLRLSPAASTLPAEPLRIAPPRPLRESRVPATRQLR</sequence>
<feature type="region of interest" description="Disordered" evidence="7">
    <location>
        <begin position="458"/>
        <end position="500"/>
    </location>
</feature>
<dbReference type="InterPro" id="IPR000209">
    <property type="entry name" value="Peptidase_S8/S53_dom"/>
</dbReference>
<dbReference type="PANTHER" id="PTHR43806:SF11">
    <property type="entry name" value="CEREVISIN-RELATED"/>
    <property type="match status" value="1"/>
</dbReference>
<keyword evidence="8" id="KW-0732">Signal</keyword>
<keyword evidence="2 5" id="KW-0645">Protease</keyword>
<dbReference type="PANTHER" id="PTHR43806">
    <property type="entry name" value="PEPTIDASE S8"/>
    <property type="match status" value="1"/>
</dbReference>
<dbReference type="InterPro" id="IPR050131">
    <property type="entry name" value="Peptidase_S8_subtilisin-like"/>
</dbReference>
<feature type="active site" description="Charge relay system" evidence="5">
    <location>
        <position position="385"/>
    </location>
</feature>
<feature type="signal peptide" evidence="8">
    <location>
        <begin position="1"/>
        <end position="20"/>
    </location>
</feature>
<dbReference type="RefSeq" id="WP_115857432.1">
    <property type="nucleotide sequence ID" value="NZ_QTSU01000001.1"/>
</dbReference>
<dbReference type="OrthoDB" id="9790784at2"/>
<dbReference type="PRINTS" id="PR00723">
    <property type="entry name" value="SUBTILISIN"/>
</dbReference>
<dbReference type="InterPro" id="IPR015500">
    <property type="entry name" value="Peptidase_S8_subtilisin-rel"/>
</dbReference>
<feature type="domain" description="Peptidase S8/S53" evidence="9">
    <location>
        <begin position="144"/>
        <end position="419"/>
    </location>
</feature>
<dbReference type="InterPro" id="IPR022398">
    <property type="entry name" value="Peptidase_S8_His-AS"/>
</dbReference>
<keyword evidence="4 5" id="KW-0720">Serine protease</keyword>
<dbReference type="AlphaFoldDB" id="A0A371K293"/>
<evidence type="ECO:0000256" key="8">
    <source>
        <dbReference type="SAM" id="SignalP"/>
    </source>
</evidence>
<name>A0A371K293_9GAMM</name>
<proteinExistence type="inferred from homology"/>
<dbReference type="PROSITE" id="PS00136">
    <property type="entry name" value="SUBTILASE_ASP"/>
    <property type="match status" value="1"/>
</dbReference>
<evidence type="ECO:0000256" key="1">
    <source>
        <dbReference type="ARBA" id="ARBA00011073"/>
    </source>
</evidence>
<evidence type="ECO:0000313" key="10">
    <source>
        <dbReference type="EMBL" id="RDZ27990.1"/>
    </source>
</evidence>
<evidence type="ECO:0000256" key="5">
    <source>
        <dbReference type="PROSITE-ProRule" id="PRU01240"/>
    </source>
</evidence>
<evidence type="ECO:0000256" key="3">
    <source>
        <dbReference type="ARBA" id="ARBA00022801"/>
    </source>
</evidence>
<dbReference type="EMBL" id="QTSU01000001">
    <property type="protein sequence ID" value="RDZ27990.1"/>
    <property type="molecule type" value="Genomic_DNA"/>
</dbReference>
<dbReference type="GO" id="GO:0004252">
    <property type="term" value="F:serine-type endopeptidase activity"/>
    <property type="evidence" value="ECO:0007669"/>
    <property type="project" value="UniProtKB-UniRule"/>
</dbReference>
<comment type="caution">
    <text evidence="10">The sequence shown here is derived from an EMBL/GenBank/DDBJ whole genome shotgun (WGS) entry which is preliminary data.</text>
</comment>
<organism evidence="10 11">
    <name type="scientific">Lysobacter silvisoli</name>
    <dbReference type="NCBI Taxonomy" id="2293254"/>
    <lineage>
        <taxon>Bacteria</taxon>
        <taxon>Pseudomonadati</taxon>
        <taxon>Pseudomonadota</taxon>
        <taxon>Gammaproteobacteria</taxon>
        <taxon>Lysobacterales</taxon>
        <taxon>Lysobacteraceae</taxon>
        <taxon>Lysobacter</taxon>
    </lineage>
</organism>
<evidence type="ECO:0000256" key="4">
    <source>
        <dbReference type="ARBA" id="ARBA00022825"/>
    </source>
</evidence>
<keyword evidence="11" id="KW-1185">Reference proteome</keyword>
<evidence type="ECO:0000256" key="2">
    <source>
        <dbReference type="ARBA" id="ARBA00022670"/>
    </source>
</evidence>
<comment type="similarity">
    <text evidence="1 5 6">Belongs to the peptidase S8 family.</text>
</comment>
<feature type="active site" description="Charge relay system" evidence="5">
    <location>
        <position position="153"/>
    </location>
</feature>
<evidence type="ECO:0000313" key="11">
    <source>
        <dbReference type="Proteomes" id="UP000264492"/>
    </source>
</evidence>
<gene>
    <name evidence="10" type="ORF">DX914_02230</name>
</gene>
<dbReference type="Pfam" id="PF00082">
    <property type="entry name" value="Peptidase_S8"/>
    <property type="match status" value="1"/>
</dbReference>
<evidence type="ECO:0000256" key="7">
    <source>
        <dbReference type="SAM" id="MobiDB-lite"/>
    </source>
</evidence>
<accession>A0A371K293</accession>
<dbReference type="PROSITE" id="PS00138">
    <property type="entry name" value="SUBTILASE_SER"/>
    <property type="match status" value="1"/>
</dbReference>
<evidence type="ECO:0000256" key="6">
    <source>
        <dbReference type="RuleBase" id="RU003355"/>
    </source>
</evidence>
<keyword evidence="3 5" id="KW-0378">Hydrolase</keyword>
<dbReference type="Proteomes" id="UP000264492">
    <property type="component" value="Unassembled WGS sequence"/>
</dbReference>
<feature type="chain" id="PRO_5016844203" description="Peptidase S8/S53 domain-containing protein" evidence="8">
    <location>
        <begin position="21"/>
        <end position="500"/>
    </location>
</feature>
<reference evidence="10 11" key="1">
    <citation type="submission" date="2018-08" db="EMBL/GenBank/DDBJ databases">
        <title>Lysobacter sp. zong2l5, whole genome shotgun sequence.</title>
        <authorList>
            <person name="Zhang X."/>
            <person name="Feng G."/>
            <person name="Zhu H."/>
        </authorList>
    </citation>
    <scope>NUCLEOTIDE SEQUENCE [LARGE SCALE GENOMIC DNA]</scope>
    <source>
        <strain evidence="11">zong2l5</strain>
    </source>
</reference>
<dbReference type="SUPFAM" id="SSF52743">
    <property type="entry name" value="Subtilisin-like"/>
    <property type="match status" value="1"/>
</dbReference>
<feature type="active site" description="Charge relay system" evidence="5">
    <location>
        <position position="201"/>
    </location>
</feature>
<protein>
    <recommendedName>
        <fullName evidence="9">Peptidase S8/S53 domain-containing protein</fullName>
    </recommendedName>
</protein>
<dbReference type="InterPro" id="IPR023827">
    <property type="entry name" value="Peptidase_S8_Asp-AS"/>
</dbReference>
<dbReference type="InterPro" id="IPR036852">
    <property type="entry name" value="Peptidase_S8/S53_dom_sf"/>
</dbReference>